<gene>
    <name evidence="5" type="primary">ga06646</name>
    <name evidence="5" type="ORF">PR202_ga06646</name>
</gene>
<feature type="region of interest" description="Disordered" evidence="3">
    <location>
        <begin position="291"/>
        <end position="311"/>
    </location>
</feature>
<dbReference type="Proteomes" id="UP001054889">
    <property type="component" value="Unassembled WGS sequence"/>
</dbReference>
<dbReference type="GO" id="GO:0006355">
    <property type="term" value="P:regulation of DNA-templated transcription"/>
    <property type="evidence" value="ECO:0007669"/>
    <property type="project" value="InterPro"/>
</dbReference>
<feature type="compositionally biased region" description="Basic residues" evidence="3">
    <location>
        <begin position="92"/>
        <end position="104"/>
    </location>
</feature>
<reference evidence="5" key="2">
    <citation type="submission" date="2021-12" db="EMBL/GenBank/DDBJ databases">
        <title>Resequencing data analysis of finger millet.</title>
        <authorList>
            <person name="Hatakeyama M."/>
            <person name="Aluri S."/>
            <person name="Balachadran M.T."/>
            <person name="Sivarajan S.R."/>
            <person name="Poveda L."/>
            <person name="Shimizu-Inatsugi R."/>
            <person name="Schlapbach R."/>
            <person name="Sreeman S.M."/>
            <person name="Shimizu K.K."/>
        </authorList>
    </citation>
    <scope>NUCLEOTIDE SEQUENCE</scope>
</reference>
<dbReference type="PANTHER" id="PTHR33124">
    <property type="entry name" value="TRANSCRIPTION FACTOR IBH1-LIKE 1"/>
    <property type="match status" value="1"/>
</dbReference>
<accession>A0AAV5BVF1</accession>
<dbReference type="Pfam" id="PF26576">
    <property type="entry name" value="IBH1_N"/>
    <property type="match status" value="1"/>
</dbReference>
<evidence type="ECO:0000256" key="1">
    <source>
        <dbReference type="ARBA" id="ARBA00023015"/>
    </source>
</evidence>
<protein>
    <recommendedName>
        <fullName evidence="4">IBH1-like N-terminal domain-containing protein</fullName>
    </recommendedName>
</protein>
<dbReference type="AlphaFoldDB" id="A0AAV5BVF1"/>
<reference evidence="5" key="1">
    <citation type="journal article" date="2018" name="DNA Res.">
        <title>Multiple hybrid de novo genome assembly of finger millet, an orphan allotetraploid crop.</title>
        <authorList>
            <person name="Hatakeyama M."/>
            <person name="Aluri S."/>
            <person name="Balachadran M.T."/>
            <person name="Sivarajan S.R."/>
            <person name="Patrignani A."/>
            <person name="Gruter S."/>
            <person name="Poveda L."/>
            <person name="Shimizu-Inatsugi R."/>
            <person name="Baeten J."/>
            <person name="Francoijs K.J."/>
            <person name="Nataraja K.N."/>
            <person name="Reddy Y.A.N."/>
            <person name="Phadnis S."/>
            <person name="Ravikumar R.L."/>
            <person name="Schlapbach R."/>
            <person name="Sreeman S.M."/>
            <person name="Shimizu K.K."/>
        </authorList>
    </citation>
    <scope>NUCLEOTIDE SEQUENCE</scope>
</reference>
<evidence type="ECO:0000313" key="5">
    <source>
        <dbReference type="EMBL" id="GJM90373.1"/>
    </source>
</evidence>
<evidence type="ECO:0000313" key="6">
    <source>
        <dbReference type="Proteomes" id="UP001054889"/>
    </source>
</evidence>
<sequence length="327" mass="35426">MRGPNSTEVFKQGFLKNLILKLGACSTSSSGITMSLQERKRAIKSSADMAMATARGAGARWPHALLASSTSSRPPPCKEQWCKKILKRCHQRTRRRNGGTRRRNGGTCSSHAKTARVSSREMARRLVRKRTKVLRKMIPGGRAYAEGTKDRSRSCPEEGTGMKSFVSINSSQIFTDQAEYVRYLLEHFVGAWRRLPSCSDSLVHDAVAIVLRLLPNADGHQRPVGDEAAHLQDELEAADERTGLDHANGRVAGALGEREDDVSSAVAKHAADAGATGPVVENRPVEIQFEASRPAAAASSERGSRNGGGGAECVVGRNGAGAKWLWW</sequence>
<evidence type="ECO:0000256" key="3">
    <source>
        <dbReference type="SAM" id="MobiDB-lite"/>
    </source>
</evidence>
<feature type="compositionally biased region" description="Low complexity" evidence="3">
    <location>
        <begin position="291"/>
        <end position="301"/>
    </location>
</feature>
<dbReference type="PANTHER" id="PTHR33124:SF16">
    <property type="entry name" value="OS02G0178700 PROTEIN"/>
    <property type="match status" value="1"/>
</dbReference>
<dbReference type="InterPro" id="IPR059002">
    <property type="entry name" value="IBH1_N"/>
</dbReference>
<keyword evidence="1" id="KW-0805">Transcription regulation</keyword>
<evidence type="ECO:0000259" key="4">
    <source>
        <dbReference type="Pfam" id="PF26576"/>
    </source>
</evidence>
<feature type="domain" description="IBH1-like N-terminal" evidence="4">
    <location>
        <begin position="8"/>
        <end position="68"/>
    </location>
</feature>
<dbReference type="InterPro" id="IPR044660">
    <property type="entry name" value="IBH1-like"/>
</dbReference>
<name>A0AAV5BVF1_ELECO</name>
<keyword evidence="6" id="KW-1185">Reference proteome</keyword>
<keyword evidence="2" id="KW-0804">Transcription</keyword>
<evidence type="ECO:0000256" key="2">
    <source>
        <dbReference type="ARBA" id="ARBA00023163"/>
    </source>
</evidence>
<comment type="caution">
    <text evidence="5">The sequence shown here is derived from an EMBL/GenBank/DDBJ whole genome shotgun (WGS) entry which is preliminary data.</text>
</comment>
<organism evidence="5 6">
    <name type="scientific">Eleusine coracana subsp. coracana</name>
    <dbReference type="NCBI Taxonomy" id="191504"/>
    <lineage>
        <taxon>Eukaryota</taxon>
        <taxon>Viridiplantae</taxon>
        <taxon>Streptophyta</taxon>
        <taxon>Embryophyta</taxon>
        <taxon>Tracheophyta</taxon>
        <taxon>Spermatophyta</taxon>
        <taxon>Magnoliopsida</taxon>
        <taxon>Liliopsida</taxon>
        <taxon>Poales</taxon>
        <taxon>Poaceae</taxon>
        <taxon>PACMAD clade</taxon>
        <taxon>Chloridoideae</taxon>
        <taxon>Cynodonteae</taxon>
        <taxon>Eleusininae</taxon>
        <taxon>Eleusine</taxon>
    </lineage>
</organism>
<proteinExistence type="predicted"/>
<dbReference type="EMBL" id="BQKI01000003">
    <property type="protein sequence ID" value="GJM90373.1"/>
    <property type="molecule type" value="Genomic_DNA"/>
</dbReference>
<feature type="region of interest" description="Disordered" evidence="3">
    <location>
        <begin position="92"/>
        <end position="124"/>
    </location>
</feature>